<evidence type="ECO:0000256" key="2">
    <source>
        <dbReference type="ARBA" id="ARBA00022741"/>
    </source>
</evidence>
<dbReference type="InterPro" id="IPR051681">
    <property type="entry name" value="Ser/Thr_Kinases-Pseudokinases"/>
</dbReference>
<evidence type="ECO:0000256" key="1">
    <source>
        <dbReference type="ARBA" id="ARBA00022527"/>
    </source>
</evidence>
<comment type="similarity">
    <text evidence="5">Belongs to the protein kinase superfamily.</text>
</comment>
<accession>A0A0D3KUB8</accession>
<keyword evidence="1 5" id="KW-0808">Transferase</keyword>
<dbReference type="PROSITE" id="PS00108">
    <property type="entry name" value="PROTEIN_KINASE_ST"/>
    <property type="match status" value="1"/>
</dbReference>
<dbReference type="GO" id="GO:0005524">
    <property type="term" value="F:ATP binding"/>
    <property type="evidence" value="ECO:0007669"/>
    <property type="project" value="UniProtKB-UniRule"/>
</dbReference>
<keyword evidence="1 5" id="KW-0723">Serine/threonine-protein kinase</keyword>
<proteinExistence type="inferred from homology"/>
<dbReference type="InterPro" id="IPR001245">
    <property type="entry name" value="Ser-Thr/Tyr_kinase_cat_dom"/>
</dbReference>
<keyword evidence="1 5" id="KW-0418">Kinase</keyword>
<dbReference type="InterPro" id="IPR000719">
    <property type="entry name" value="Prot_kinase_dom"/>
</dbReference>
<dbReference type="Gene3D" id="1.10.510.10">
    <property type="entry name" value="Transferase(Phosphotransferase) domain 1"/>
    <property type="match status" value="1"/>
</dbReference>
<dbReference type="PROSITE" id="PS50011">
    <property type="entry name" value="PROTEIN_KINASE_DOM"/>
    <property type="match status" value="1"/>
</dbReference>
<dbReference type="RefSeq" id="XP_005791782.1">
    <property type="nucleotide sequence ID" value="XM_005791725.1"/>
</dbReference>
<feature type="domain" description="Protein kinase" evidence="6">
    <location>
        <begin position="15"/>
        <end position="270"/>
    </location>
</feature>
<dbReference type="PANTHER" id="PTHR44329">
    <property type="entry name" value="SERINE/THREONINE-PROTEIN KINASE TNNI3K-RELATED"/>
    <property type="match status" value="1"/>
</dbReference>
<keyword evidence="3 4" id="KW-0067">ATP-binding</keyword>
<evidence type="ECO:0000256" key="5">
    <source>
        <dbReference type="RuleBase" id="RU000304"/>
    </source>
</evidence>
<dbReference type="InterPro" id="IPR008271">
    <property type="entry name" value="Ser/Thr_kinase_AS"/>
</dbReference>
<evidence type="ECO:0000256" key="3">
    <source>
        <dbReference type="ARBA" id="ARBA00022840"/>
    </source>
</evidence>
<dbReference type="STRING" id="2903.R1DV76"/>
<evidence type="ECO:0000259" key="6">
    <source>
        <dbReference type="PROSITE" id="PS50011"/>
    </source>
</evidence>
<dbReference type="PIRSF" id="PIRSF000654">
    <property type="entry name" value="Integrin-linked_kinase"/>
    <property type="match status" value="1"/>
</dbReference>
<dbReference type="SUPFAM" id="SSF56112">
    <property type="entry name" value="Protein kinase-like (PK-like)"/>
    <property type="match status" value="1"/>
</dbReference>
<dbReference type="GO" id="GO:0004674">
    <property type="term" value="F:protein serine/threonine kinase activity"/>
    <property type="evidence" value="ECO:0007669"/>
    <property type="project" value="UniProtKB-KW"/>
</dbReference>
<dbReference type="InterPro" id="IPR017441">
    <property type="entry name" value="Protein_kinase_ATP_BS"/>
</dbReference>
<dbReference type="eggNOG" id="KOG0192">
    <property type="taxonomic scope" value="Eukaryota"/>
</dbReference>
<sequence length="270" mass="29831">DAAPVSEGLIRYEEIKFGKQLGEGSFGMVYQAVWKHDDVAVKKIKDKLLRKNAEAAKVEFIKELKLLRSLTNRHVVQCFGGHASGNHFFIVTELMERGSLADCLDKHADEFAWARLGKKVLLGAAKGLLHIHSCDMVHFDIKPLNVLINEHNTAKLADVGLAKRLTTTVTKPGGWTPAYAAPEILNREGANQKSDIFSFGLMIWQVYTQLNSQVSATNATPTRAGRWRGSSRAPAPHTVLAADRAVYSGLITRCWQQDPAMRPSMQEVAA</sequence>
<evidence type="ECO:0000313" key="8">
    <source>
        <dbReference type="Proteomes" id="UP000013827"/>
    </source>
</evidence>
<name>A0A0D3KUB8_EMIH1</name>
<dbReference type="GeneID" id="17284624"/>
<keyword evidence="2 4" id="KW-0547">Nucleotide-binding</keyword>
<keyword evidence="8" id="KW-1185">Reference proteome</keyword>
<feature type="binding site" evidence="4">
    <location>
        <position position="43"/>
    </location>
    <ligand>
        <name>ATP</name>
        <dbReference type="ChEBI" id="CHEBI:30616"/>
    </ligand>
</feature>
<dbReference type="InterPro" id="IPR011009">
    <property type="entry name" value="Kinase-like_dom_sf"/>
</dbReference>
<dbReference type="PROSITE" id="PS00107">
    <property type="entry name" value="PROTEIN_KINASE_ATP"/>
    <property type="match status" value="1"/>
</dbReference>
<dbReference type="OMA" id="INEHNTA"/>
<evidence type="ECO:0000256" key="4">
    <source>
        <dbReference type="PROSITE-ProRule" id="PRU10141"/>
    </source>
</evidence>
<evidence type="ECO:0000313" key="7">
    <source>
        <dbReference type="EnsemblProtists" id="EOD39353"/>
    </source>
</evidence>
<reference evidence="7" key="2">
    <citation type="submission" date="2024-10" db="UniProtKB">
        <authorList>
            <consortium name="EnsemblProtists"/>
        </authorList>
    </citation>
    <scope>IDENTIFICATION</scope>
</reference>
<reference evidence="8" key="1">
    <citation type="journal article" date="2013" name="Nature">
        <title>Pan genome of the phytoplankton Emiliania underpins its global distribution.</title>
        <authorList>
            <person name="Read B.A."/>
            <person name="Kegel J."/>
            <person name="Klute M.J."/>
            <person name="Kuo A."/>
            <person name="Lefebvre S.C."/>
            <person name="Maumus F."/>
            <person name="Mayer C."/>
            <person name="Miller J."/>
            <person name="Monier A."/>
            <person name="Salamov A."/>
            <person name="Young J."/>
            <person name="Aguilar M."/>
            <person name="Claverie J.M."/>
            <person name="Frickenhaus S."/>
            <person name="Gonzalez K."/>
            <person name="Herman E.K."/>
            <person name="Lin Y.C."/>
            <person name="Napier J."/>
            <person name="Ogata H."/>
            <person name="Sarno A.F."/>
            <person name="Shmutz J."/>
            <person name="Schroeder D."/>
            <person name="de Vargas C."/>
            <person name="Verret F."/>
            <person name="von Dassow P."/>
            <person name="Valentin K."/>
            <person name="Van de Peer Y."/>
            <person name="Wheeler G."/>
            <person name="Dacks J.B."/>
            <person name="Delwiche C.F."/>
            <person name="Dyhrman S.T."/>
            <person name="Glockner G."/>
            <person name="John U."/>
            <person name="Richards T."/>
            <person name="Worden A.Z."/>
            <person name="Zhang X."/>
            <person name="Grigoriev I.V."/>
            <person name="Allen A.E."/>
            <person name="Bidle K."/>
            <person name="Borodovsky M."/>
            <person name="Bowler C."/>
            <person name="Brownlee C."/>
            <person name="Cock J.M."/>
            <person name="Elias M."/>
            <person name="Gladyshev V.N."/>
            <person name="Groth M."/>
            <person name="Guda C."/>
            <person name="Hadaegh A."/>
            <person name="Iglesias-Rodriguez M.D."/>
            <person name="Jenkins J."/>
            <person name="Jones B.M."/>
            <person name="Lawson T."/>
            <person name="Leese F."/>
            <person name="Lindquist E."/>
            <person name="Lobanov A."/>
            <person name="Lomsadze A."/>
            <person name="Malik S.B."/>
            <person name="Marsh M.E."/>
            <person name="Mackinder L."/>
            <person name="Mock T."/>
            <person name="Mueller-Roeber B."/>
            <person name="Pagarete A."/>
            <person name="Parker M."/>
            <person name="Probert I."/>
            <person name="Quesneville H."/>
            <person name="Raines C."/>
            <person name="Rensing S.A."/>
            <person name="Riano-Pachon D.M."/>
            <person name="Richier S."/>
            <person name="Rokitta S."/>
            <person name="Shiraiwa Y."/>
            <person name="Soanes D.M."/>
            <person name="van der Giezen M."/>
            <person name="Wahlund T.M."/>
            <person name="Williams B."/>
            <person name="Wilson W."/>
            <person name="Wolfe G."/>
            <person name="Wurch L.L."/>
        </authorList>
    </citation>
    <scope>NUCLEOTIDE SEQUENCE</scope>
</reference>
<dbReference type="EnsemblProtists" id="EOD39353">
    <property type="protein sequence ID" value="EOD39353"/>
    <property type="gene ID" value="EMIHUDRAFT_54443"/>
</dbReference>
<dbReference type="PaxDb" id="2903-EOD39353"/>
<dbReference type="SMART" id="SM00220">
    <property type="entry name" value="S_TKc"/>
    <property type="match status" value="1"/>
</dbReference>
<dbReference type="HOGENOM" id="CLU_000288_7_35_1"/>
<dbReference type="Proteomes" id="UP000013827">
    <property type="component" value="Unassembled WGS sequence"/>
</dbReference>
<organism evidence="7 8">
    <name type="scientific">Emiliania huxleyi (strain CCMP1516)</name>
    <dbReference type="NCBI Taxonomy" id="280463"/>
    <lineage>
        <taxon>Eukaryota</taxon>
        <taxon>Haptista</taxon>
        <taxon>Haptophyta</taxon>
        <taxon>Prymnesiophyceae</taxon>
        <taxon>Isochrysidales</taxon>
        <taxon>Noelaerhabdaceae</taxon>
        <taxon>Emiliania</taxon>
    </lineage>
</organism>
<protein>
    <recommendedName>
        <fullName evidence="6">Protein kinase domain-containing protein</fullName>
    </recommendedName>
</protein>
<dbReference type="Pfam" id="PF07714">
    <property type="entry name" value="PK_Tyr_Ser-Thr"/>
    <property type="match status" value="1"/>
</dbReference>
<dbReference type="AlphaFoldDB" id="A0A0D3KUB8"/>
<dbReference type="KEGG" id="ehx:EMIHUDRAFT_54443"/>